<sequence>MSIDAKLIGKRIKEVRNLRKMPQMVLAEKSDICDSYLSYIECGRKKPSLEVIVKIAKALDTSVDSLLEGNQNFDTGTYEREIAEKLSDCSPYEKRIIFEMMDYLKESIRQNRPLITKETNKV</sequence>
<evidence type="ECO:0000313" key="4">
    <source>
        <dbReference type="Proteomes" id="UP000182192"/>
    </source>
</evidence>
<dbReference type="CDD" id="cd00093">
    <property type="entry name" value="HTH_XRE"/>
    <property type="match status" value="1"/>
</dbReference>
<name>A0A1I1K1M4_RUMAL</name>
<dbReference type="OrthoDB" id="9814553at2"/>
<organism evidence="3 4">
    <name type="scientific">Ruminococcus albus</name>
    <dbReference type="NCBI Taxonomy" id="1264"/>
    <lineage>
        <taxon>Bacteria</taxon>
        <taxon>Bacillati</taxon>
        <taxon>Bacillota</taxon>
        <taxon>Clostridia</taxon>
        <taxon>Eubacteriales</taxon>
        <taxon>Oscillospiraceae</taxon>
        <taxon>Ruminococcus</taxon>
    </lineage>
</organism>
<dbReference type="RefSeq" id="WP_074961312.1">
    <property type="nucleotide sequence ID" value="NZ_FOKQ01000014.1"/>
</dbReference>
<dbReference type="SMART" id="SM00530">
    <property type="entry name" value="HTH_XRE"/>
    <property type="match status" value="1"/>
</dbReference>
<protein>
    <submittedName>
        <fullName evidence="3">DNA-binding transcriptional regulator, XRE-family HTH domain</fullName>
    </submittedName>
</protein>
<dbReference type="GO" id="GO:0003677">
    <property type="term" value="F:DNA binding"/>
    <property type="evidence" value="ECO:0007669"/>
    <property type="project" value="UniProtKB-KW"/>
</dbReference>
<dbReference type="Pfam" id="PF01381">
    <property type="entry name" value="HTH_3"/>
    <property type="match status" value="1"/>
</dbReference>
<evidence type="ECO:0000259" key="2">
    <source>
        <dbReference type="PROSITE" id="PS50943"/>
    </source>
</evidence>
<dbReference type="GO" id="GO:0003700">
    <property type="term" value="F:DNA-binding transcription factor activity"/>
    <property type="evidence" value="ECO:0007669"/>
    <property type="project" value="TreeGrafter"/>
</dbReference>
<evidence type="ECO:0000256" key="1">
    <source>
        <dbReference type="ARBA" id="ARBA00023125"/>
    </source>
</evidence>
<proteinExistence type="predicted"/>
<dbReference type="PANTHER" id="PTHR46797">
    <property type="entry name" value="HTH-TYPE TRANSCRIPTIONAL REGULATOR"/>
    <property type="match status" value="1"/>
</dbReference>
<dbReference type="GO" id="GO:0005829">
    <property type="term" value="C:cytosol"/>
    <property type="evidence" value="ECO:0007669"/>
    <property type="project" value="TreeGrafter"/>
</dbReference>
<dbReference type="Gene3D" id="1.10.260.40">
    <property type="entry name" value="lambda repressor-like DNA-binding domains"/>
    <property type="match status" value="1"/>
</dbReference>
<reference evidence="3 4" key="1">
    <citation type="submission" date="2016-10" db="EMBL/GenBank/DDBJ databases">
        <authorList>
            <person name="de Groot N.N."/>
        </authorList>
    </citation>
    <scope>NUCLEOTIDE SEQUENCE [LARGE SCALE GENOMIC DNA]</scope>
    <source>
        <strain evidence="3 4">AR67</strain>
    </source>
</reference>
<dbReference type="EMBL" id="FOKQ01000014">
    <property type="protein sequence ID" value="SFC52658.1"/>
    <property type="molecule type" value="Genomic_DNA"/>
</dbReference>
<evidence type="ECO:0000313" key="3">
    <source>
        <dbReference type="EMBL" id="SFC52658.1"/>
    </source>
</evidence>
<accession>A0A1I1K1M4</accession>
<dbReference type="PANTHER" id="PTHR46797:SF1">
    <property type="entry name" value="METHYLPHOSPHONATE SYNTHASE"/>
    <property type="match status" value="1"/>
</dbReference>
<dbReference type="SUPFAM" id="SSF47413">
    <property type="entry name" value="lambda repressor-like DNA-binding domains"/>
    <property type="match status" value="1"/>
</dbReference>
<dbReference type="Proteomes" id="UP000182192">
    <property type="component" value="Unassembled WGS sequence"/>
</dbReference>
<dbReference type="AlphaFoldDB" id="A0A1I1K1M4"/>
<gene>
    <name evidence="3" type="ORF">SAMN02910406_01886</name>
</gene>
<feature type="domain" description="HTH cro/C1-type" evidence="2">
    <location>
        <begin position="12"/>
        <end position="66"/>
    </location>
</feature>
<dbReference type="InterPro" id="IPR010982">
    <property type="entry name" value="Lambda_DNA-bd_dom_sf"/>
</dbReference>
<dbReference type="PROSITE" id="PS50943">
    <property type="entry name" value="HTH_CROC1"/>
    <property type="match status" value="1"/>
</dbReference>
<keyword evidence="1 3" id="KW-0238">DNA-binding</keyword>
<dbReference type="InterPro" id="IPR050807">
    <property type="entry name" value="TransReg_Diox_bact_type"/>
</dbReference>
<dbReference type="InterPro" id="IPR001387">
    <property type="entry name" value="Cro/C1-type_HTH"/>
</dbReference>